<dbReference type="WBParaSite" id="PSAMB.scaffold2941size20480.g19751.t1">
    <property type="protein sequence ID" value="PSAMB.scaffold2941size20480.g19751.t1"/>
    <property type="gene ID" value="PSAMB.scaffold2941size20480.g19751"/>
</dbReference>
<keyword evidence="1" id="KW-1185">Reference proteome</keyword>
<proteinExistence type="predicted"/>
<accession>A0A914W060</accession>
<reference evidence="2" key="1">
    <citation type="submission" date="2022-11" db="UniProtKB">
        <authorList>
            <consortium name="WormBaseParasite"/>
        </authorList>
    </citation>
    <scope>IDENTIFICATION</scope>
</reference>
<organism evidence="1 2">
    <name type="scientific">Plectus sambesii</name>
    <dbReference type="NCBI Taxonomy" id="2011161"/>
    <lineage>
        <taxon>Eukaryota</taxon>
        <taxon>Metazoa</taxon>
        <taxon>Ecdysozoa</taxon>
        <taxon>Nematoda</taxon>
        <taxon>Chromadorea</taxon>
        <taxon>Plectida</taxon>
        <taxon>Plectina</taxon>
        <taxon>Plectoidea</taxon>
        <taxon>Plectidae</taxon>
        <taxon>Plectus</taxon>
    </lineage>
</organism>
<dbReference type="AlphaFoldDB" id="A0A914W060"/>
<dbReference type="Proteomes" id="UP000887566">
    <property type="component" value="Unplaced"/>
</dbReference>
<protein>
    <submittedName>
        <fullName evidence="2">Uncharacterized protein</fullName>
    </submittedName>
</protein>
<sequence>MLIFVFYVPADVFSCGSLTDPGFQTLQRLTKATNGQFVVCSSTSIFQSDPETVFSSLMTTQLNSQVHVPKFYDNCTLSLTNYIDYYEGQRLYISINSRAPVA</sequence>
<evidence type="ECO:0000313" key="2">
    <source>
        <dbReference type="WBParaSite" id="PSAMB.scaffold2941size20480.g19751.t1"/>
    </source>
</evidence>
<evidence type="ECO:0000313" key="1">
    <source>
        <dbReference type="Proteomes" id="UP000887566"/>
    </source>
</evidence>
<name>A0A914W060_9BILA</name>